<feature type="transmembrane region" description="Helical" evidence="9">
    <location>
        <begin position="279"/>
        <end position="305"/>
    </location>
</feature>
<evidence type="ECO:0000259" key="10">
    <source>
        <dbReference type="Pfam" id="PF00535"/>
    </source>
</evidence>
<accession>A0AA40SZ02</accession>
<dbReference type="SUPFAM" id="SSF53448">
    <property type="entry name" value="Nucleotide-diphospho-sugar transferases"/>
    <property type="match status" value="1"/>
</dbReference>
<evidence type="ECO:0000256" key="4">
    <source>
        <dbReference type="ARBA" id="ARBA00022676"/>
    </source>
</evidence>
<dbReference type="RefSeq" id="WP_191759097.1">
    <property type="nucleotide sequence ID" value="NZ_VJXY01000021.1"/>
</dbReference>
<keyword evidence="8 9" id="KW-0472">Membrane</keyword>
<evidence type="ECO:0000256" key="3">
    <source>
        <dbReference type="ARBA" id="ARBA00004991"/>
    </source>
</evidence>
<evidence type="ECO:0000256" key="8">
    <source>
        <dbReference type="ARBA" id="ARBA00023136"/>
    </source>
</evidence>
<dbReference type="InterPro" id="IPR029044">
    <property type="entry name" value="Nucleotide-diphossugar_trans"/>
</dbReference>
<evidence type="ECO:0000256" key="6">
    <source>
        <dbReference type="ARBA" id="ARBA00022692"/>
    </source>
</evidence>
<feature type="transmembrane region" description="Helical" evidence="9">
    <location>
        <begin position="312"/>
        <end position="333"/>
    </location>
</feature>
<evidence type="ECO:0000256" key="5">
    <source>
        <dbReference type="ARBA" id="ARBA00022679"/>
    </source>
</evidence>
<keyword evidence="4" id="KW-0328">Glycosyltransferase</keyword>
<dbReference type="PANTHER" id="PTHR12726:SF0">
    <property type="entry name" value="CERAMIDE GLUCOSYLTRANSFERASE"/>
    <property type="match status" value="1"/>
</dbReference>
<dbReference type="InterPro" id="IPR025993">
    <property type="entry name" value="Ceramide_glucosylTrfase"/>
</dbReference>
<evidence type="ECO:0000256" key="2">
    <source>
        <dbReference type="ARBA" id="ARBA00004760"/>
    </source>
</evidence>
<dbReference type="EMBL" id="VJXY01000021">
    <property type="protein sequence ID" value="MBD6617873.1"/>
    <property type="molecule type" value="Genomic_DNA"/>
</dbReference>
<keyword evidence="7 9" id="KW-1133">Transmembrane helix</keyword>
<keyword evidence="12" id="KW-1185">Reference proteome</keyword>
<dbReference type="Gene3D" id="3.90.550.10">
    <property type="entry name" value="Spore Coat Polysaccharide Biosynthesis Protein SpsA, Chain A"/>
    <property type="match status" value="1"/>
</dbReference>
<feature type="domain" description="Glycosyltransferase 2-like" evidence="10">
    <location>
        <begin position="56"/>
        <end position="179"/>
    </location>
</feature>
<organism evidence="11 12">
    <name type="scientific">Komarekiella delphini-convector SJRDD-AB1</name>
    <dbReference type="NCBI Taxonomy" id="2593771"/>
    <lineage>
        <taxon>Bacteria</taxon>
        <taxon>Bacillati</taxon>
        <taxon>Cyanobacteriota</taxon>
        <taxon>Cyanophyceae</taxon>
        <taxon>Nostocales</taxon>
        <taxon>Nostocaceae</taxon>
        <taxon>Komarekiella</taxon>
        <taxon>Komarekiella delphini-convector</taxon>
    </lineage>
</organism>
<comment type="pathway">
    <text evidence="2">Lipid metabolism; sphingolipid metabolism.</text>
</comment>
<keyword evidence="5" id="KW-0808">Transferase</keyword>
<name>A0AA40SZ02_9NOST</name>
<evidence type="ECO:0000256" key="7">
    <source>
        <dbReference type="ARBA" id="ARBA00022989"/>
    </source>
</evidence>
<keyword evidence="6 9" id="KW-0812">Transmembrane</keyword>
<reference evidence="11" key="1">
    <citation type="submission" date="2019-07" db="EMBL/GenBank/DDBJ databases">
        <title>Toxilogical consequences of a new and cryptic species of cyanobacteria (Komarekiella delphini-convector) recovered from the epidermis of a bottlenose dolphin and 1500 ft. in the air.</title>
        <authorList>
            <person name="Brown A.O."/>
            <person name="Dvorak P."/>
            <person name="Villanueva C.D."/>
            <person name="Foss A.J."/>
            <person name="Garvey A.D."/>
            <person name="Gibson Q.A."/>
            <person name="Johansen J.R."/>
            <person name="Casamatta D.A."/>
        </authorList>
    </citation>
    <scope>NUCLEOTIDE SEQUENCE</scope>
    <source>
        <strain evidence="11">SJRDD-AB1</strain>
    </source>
</reference>
<dbReference type="InterPro" id="IPR001173">
    <property type="entry name" value="Glyco_trans_2-like"/>
</dbReference>
<gene>
    <name evidence="11" type="ORF">FNW02_19080</name>
</gene>
<evidence type="ECO:0000313" key="12">
    <source>
        <dbReference type="Proteomes" id="UP001165986"/>
    </source>
</evidence>
<dbReference type="GO" id="GO:0016020">
    <property type="term" value="C:membrane"/>
    <property type="evidence" value="ECO:0007669"/>
    <property type="project" value="UniProtKB-SubCell"/>
</dbReference>
<evidence type="ECO:0000256" key="1">
    <source>
        <dbReference type="ARBA" id="ARBA00004141"/>
    </source>
</evidence>
<dbReference type="PANTHER" id="PTHR12726">
    <property type="entry name" value="CERAMIDE GLUCOSYLTRANSFERASE"/>
    <property type="match status" value="1"/>
</dbReference>
<dbReference type="Proteomes" id="UP001165986">
    <property type="component" value="Unassembled WGS sequence"/>
</dbReference>
<evidence type="ECO:0000256" key="9">
    <source>
        <dbReference type="SAM" id="Phobius"/>
    </source>
</evidence>
<comment type="subcellular location">
    <subcellularLocation>
        <location evidence="1">Membrane</location>
        <topology evidence="1">Multi-pass membrane protein</topology>
    </subcellularLocation>
</comment>
<comment type="caution">
    <text evidence="11">The sequence shown here is derived from an EMBL/GenBank/DDBJ whole genome shotgun (WGS) entry which is preliminary data.</text>
</comment>
<protein>
    <submittedName>
        <fullName evidence="11">Glycosyltransferase family 2 protein</fullName>
    </submittedName>
</protein>
<proteinExistence type="predicted"/>
<dbReference type="Pfam" id="PF00535">
    <property type="entry name" value="Glycos_transf_2"/>
    <property type="match status" value="1"/>
</dbReference>
<comment type="pathway">
    <text evidence="3">Sphingolipid metabolism.</text>
</comment>
<dbReference type="GO" id="GO:0008120">
    <property type="term" value="F:ceramide glucosyltransferase activity"/>
    <property type="evidence" value="ECO:0007669"/>
    <property type="project" value="TreeGrafter"/>
</dbReference>
<dbReference type="AlphaFoldDB" id="A0AA40SZ02"/>
<evidence type="ECO:0000313" key="11">
    <source>
        <dbReference type="EMBL" id="MBD6617873.1"/>
    </source>
</evidence>
<dbReference type="GO" id="GO:0006679">
    <property type="term" value="P:glucosylceramide biosynthetic process"/>
    <property type="evidence" value="ECO:0007669"/>
    <property type="project" value="TreeGrafter"/>
</dbReference>
<sequence>MNELAIIIFGILAGLVIYQTLQALNLVSLFYSPSLGPVEDEPLPKAAIVLSLRGADPFLTDCVHALLNQNYPQYKIHIVIDSQEDPAWKIVNDTIQREQATHVQVNPLIFRHDTCSLKCSALVQAISQLDDSYDVVALLDADVVAHPNWLRELVAPLADKQVGATTGNRWYIPQIGKWGTLVRYVWNAAAVTFMYVYQCPWGGSMALKLSVLRKAQLLETWKQGVSVDTPIHKALREIGLKVKFVPSVMMSNREECNFAQCLRFITRQLLVARLYNPNWIVIASAVFISTLALLMIPPMLLVALITSKFDTAILIVGGAVSYILGMALLLVLGEQGVRRVLQARGESTQSFSVLMMAKILIAIPLTQLVYAVTTIAAILAQSVEWRGITYQIKDAWNVRLTEYYPYQHSNKSLDTNISL</sequence>
<feature type="transmembrane region" description="Helical" evidence="9">
    <location>
        <begin position="353"/>
        <end position="380"/>
    </location>
</feature>